<keyword evidence="3" id="KW-1185">Reference proteome</keyword>
<dbReference type="EMBL" id="LGTZ01000985">
    <property type="protein sequence ID" value="OJD22692.1"/>
    <property type="molecule type" value="Genomic_DNA"/>
</dbReference>
<feature type="compositionally biased region" description="Low complexity" evidence="1">
    <location>
        <begin position="120"/>
        <end position="137"/>
    </location>
</feature>
<dbReference type="AlphaFoldDB" id="A0A1J9R3U6"/>
<sequence length="321" mass="34026">MDLCVQGASPFSIGDATASTCSTDQYGSLTPRTSYLHLVLFAIWIWKLTAFQNISGIDSTCLESVRDSISPCLLEISADTPRTLARQMSPSLAVDRPIVIEGAQNNDSGDKAGVGRQHTSSVSNASCSRASSVSRSVHLNKPGNQDNNTNTGSSPPAVAVILPAVENLEQYKILRTPQSVAPKSPCLAKKRRKLATRRTATRQTRSRTPSALACCGQIGQEYRDMQATAPTEHSRASSHEMPSNSGRFLNPVSSLTQEQALVVASTVAQVVIELTGPTPMTNGTPTSGAASPAPDCASHGERLQVSAWTASTDFTPLSFPV</sequence>
<accession>A0A1J9R3U6</accession>
<protein>
    <submittedName>
        <fullName evidence="2">Uncharacterized protein</fullName>
    </submittedName>
</protein>
<proteinExistence type="predicted"/>
<feature type="region of interest" description="Disordered" evidence="1">
    <location>
        <begin position="182"/>
        <end position="211"/>
    </location>
</feature>
<dbReference type="Proteomes" id="UP000242791">
    <property type="component" value="Unassembled WGS sequence"/>
</dbReference>
<evidence type="ECO:0000256" key="1">
    <source>
        <dbReference type="SAM" id="MobiDB-lite"/>
    </source>
</evidence>
<feature type="region of interest" description="Disordered" evidence="1">
    <location>
        <begin position="103"/>
        <end position="155"/>
    </location>
</feature>
<feature type="region of interest" description="Disordered" evidence="1">
    <location>
        <begin position="278"/>
        <end position="297"/>
    </location>
</feature>
<feature type="compositionally biased region" description="Low complexity" evidence="1">
    <location>
        <begin position="278"/>
        <end position="288"/>
    </location>
</feature>
<name>A0A1J9R3U6_9EURO</name>
<gene>
    <name evidence="2" type="ORF">ACJ73_05956</name>
</gene>
<feature type="compositionally biased region" description="Basic residues" evidence="1">
    <location>
        <begin position="188"/>
        <end position="200"/>
    </location>
</feature>
<feature type="compositionally biased region" description="Polar residues" evidence="1">
    <location>
        <begin position="142"/>
        <end position="154"/>
    </location>
</feature>
<reference evidence="2 3" key="1">
    <citation type="submission" date="2015-08" db="EMBL/GenBank/DDBJ databases">
        <title>Emmonsia species relationships and genome sequence.</title>
        <authorList>
            <person name="Cuomo C.A."/>
            <person name="Schwartz I.S."/>
            <person name="Kenyon C."/>
            <person name="De Hoog G.S."/>
            <person name="Govender N.P."/>
            <person name="Botha A."/>
            <person name="Moreno L."/>
            <person name="De Vries M."/>
            <person name="Munoz J.F."/>
            <person name="Stielow J.B."/>
        </authorList>
    </citation>
    <scope>NUCLEOTIDE SEQUENCE [LARGE SCALE GENOMIC DNA]</scope>
    <source>
        <strain evidence="2 3">EI222</strain>
    </source>
</reference>
<comment type="caution">
    <text evidence="2">The sequence shown here is derived from an EMBL/GenBank/DDBJ whole genome shotgun (WGS) entry which is preliminary data.</text>
</comment>
<organism evidence="2 3">
    <name type="scientific">Blastomyces percursus</name>
    <dbReference type="NCBI Taxonomy" id="1658174"/>
    <lineage>
        <taxon>Eukaryota</taxon>
        <taxon>Fungi</taxon>
        <taxon>Dikarya</taxon>
        <taxon>Ascomycota</taxon>
        <taxon>Pezizomycotina</taxon>
        <taxon>Eurotiomycetes</taxon>
        <taxon>Eurotiomycetidae</taxon>
        <taxon>Onygenales</taxon>
        <taxon>Ajellomycetaceae</taxon>
        <taxon>Blastomyces</taxon>
    </lineage>
</organism>
<evidence type="ECO:0000313" key="3">
    <source>
        <dbReference type="Proteomes" id="UP000242791"/>
    </source>
</evidence>
<dbReference type="VEuPathDB" id="FungiDB:ACJ73_05956"/>
<evidence type="ECO:0000313" key="2">
    <source>
        <dbReference type="EMBL" id="OJD22692.1"/>
    </source>
</evidence>